<reference evidence="1 2" key="1">
    <citation type="submission" date="2019-02" db="EMBL/GenBank/DDBJ databases">
        <title>Deep-cultivation of Planctomycetes and their phenomic and genomic characterization uncovers novel biology.</title>
        <authorList>
            <person name="Wiegand S."/>
            <person name="Jogler M."/>
            <person name="Boedeker C."/>
            <person name="Pinto D."/>
            <person name="Vollmers J."/>
            <person name="Rivas-Marin E."/>
            <person name="Kohn T."/>
            <person name="Peeters S.H."/>
            <person name="Heuer A."/>
            <person name="Rast P."/>
            <person name="Oberbeckmann S."/>
            <person name="Bunk B."/>
            <person name="Jeske O."/>
            <person name="Meyerdierks A."/>
            <person name="Storesund J.E."/>
            <person name="Kallscheuer N."/>
            <person name="Luecker S."/>
            <person name="Lage O.M."/>
            <person name="Pohl T."/>
            <person name="Merkel B.J."/>
            <person name="Hornburger P."/>
            <person name="Mueller R.-W."/>
            <person name="Bruemmer F."/>
            <person name="Labrenz M."/>
            <person name="Spormann A.M."/>
            <person name="Op den Camp H."/>
            <person name="Overmann J."/>
            <person name="Amann R."/>
            <person name="Jetten M.S.M."/>
            <person name="Mascher T."/>
            <person name="Medema M.H."/>
            <person name="Devos D.P."/>
            <person name="Kaster A.-K."/>
            <person name="Ovreas L."/>
            <person name="Rohde M."/>
            <person name="Galperin M.Y."/>
            <person name="Jogler C."/>
        </authorList>
    </citation>
    <scope>NUCLEOTIDE SEQUENCE [LARGE SCALE GENOMIC DNA]</scope>
    <source>
        <strain evidence="1 2">CA12</strain>
    </source>
</reference>
<organism evidence="1 2">
    <name type="scientific">Alienimonas californiensis</name>
    <dbReference type="NCBI Taxonomy" id="2527989"/>
    <lineage>
        <taxon>Bacteria</taxon>
        <taxon>Pseudomonadati</taxon>
        <taxon>Planctomycetota</taxon>
        <taxon>Planctomycetia</taxon>
        <taxon>Planctomycetales</taxon>
        <taxon>Planctomycetaceae</taxon>
        <taxon>Alienimonas</taxon>
    </lineage>
</organism>
<evidence type="ECO:0000313" key="2">
    <source>
        <dbReference type="Proteomes" id="UP000318741"/>
    </source>
</evidence>
<gene>
    <name evidence="1" type="ORF">CA12_13840</name>
</gene>
<dbReference type="Proteomes" id="UP000318741">
    <property type="component" value="Chromosome"/>
</dbReference>
<dbReference type="KEGG" id="acaf:CA12_13840"/>
<accession>A0A517P7E5</accession>
<evidence type="ECO:0000313" key="1">
    <source>
        <dbReference type="EMBL" id="QDT15301.1"/>
    </source>
</evidence>
<dbReference type="AlphaFoldDB" id="A0A517P7E5"/>
<proteinExistence type="predicted"/>
<protein>
    <submittedName>
        <fullName evidence="1">Uncharacterized protein</fullName>
    </submittedName>
</protein>
<keyword evidence="2" id="KW-1185">Reference proteome</keyword>
<dbReference type="EMBL" id="CP036265">
    <property type="protein sequence ID" value="QDT15301.1"/>
    <property type="molecule type" value="Genomic_DNA"/>
</dbReference>
<name>A0A517P7E5_9PLAN</name>
<sequence>MTTPTTTRPAKDRLVKARRFQAAAALALLLGAAAIQTGCVVPIYATERDERARQLLYVSENLRHITRIWERIWFLDLPDTATPYRTHGGII</sequence>